<evidence type="ECO:0000256" key="8">
    <source>
        <dbReference type="SAM" id="Phobius"/>
    </source>
</evidence>
<dbReference type="UniPathway" id="UPA00196"/>
<name>A0A6A6NDZ7_HEVBR</name>
<dbReference type="GO" id="GO:0006506">
    <property type="term" value="P:GPI anchor biosynthetic process"/>
    <property type="evidence" value="ECO:0007669"/>
    <property type="project" value="UniProtKB-UniPathway"/>
</dbReference>
<feature type="transmembrane region" description="Helical" evidence="8">
    <location>
        <begin position="185"/>
        <end position="204"/>
    </location>
</feature>
<organism evidence="9 10">
    <name type="scientific">Hevea brasiliensis</name>
    <name type="common">Para rubber tree</name>
    <name type="synonym">Siphonia brasiliensis</name>
    <dbReference type="NCBI Taxonomy" id="3981"/>
    <lineage>
        <taxon>Eukaryota</taxon>
        <taxon>Viridiplantae</taxon>
        <taxon>Streptophyta</taxon>
        <taxon>Embryophyta</taxon>
        <taxon>Tracheophyta</taxon>
        <taxon>Spermatophyta</taxon>
        <taxon>Magnoliopsida</taxon>
        <taxon>eudicotyledons</taxon>
        <taxon>Gunneridae</taxon>
        <taxon>Pentapetalae</taxon>
        <taxon>rosids</taxon>
        <taxon>fabids</taxon>
        <taxon>Malpighiales</taxon>
        <taxon>Euphorbiaceae</taxon>
        <taxon>Crotonoideae</taxon>
        <taxon>Micrandreae</taxon>
        <taxon>Hevea</taxon>
    </lineage>
</organism>
<evidence type="ECO:0000256" key="1">
    <source>
        <dbReference type="ARBA" id="ARBA00004477"/>
    </source>
</evidence>
<keyword evidence="7 8" id="KW-0472">Membrane</keyword>
<evidence type="ECO:0000256" key="7">
    <source>
        <dbReference type="ARBA" id="ARBA00023136"/>
    </source>
</evidence>
<evidence type="ECO:0000313" key="9">
    <source>
        <dbReference type="EMBL" id="KAF2323038.1"/>
    </source>
</evidence>
<keyword evidence="5" id="KW-0256">Endoplasmic reticulum</keyword>
<evidence type="ECO:0000256" key="2">
    <source>
        <dbReference type="ARBA" id="ARBA00004687"/>
    </source>
</evidence>
<keyword evidence="3" id="KW-0337">GPI-anchor biosynthesis</keyword>
<feature type="transmembrane region" description="Helical" evidence="8">
    <location>
        <begin position="224"/>
        <end position="243"/>
    </location>
</feature>
<dbReference type="EMBL" id="JAAGAX010000002">
    <property type="protein sequence ID" value="KAF2323038.1"/>
    <property type="molecule type" value="Genomic_DNA"/>
</dbReference>
<keyword evidence="10" id="KW-1185">Reference proteome</keyword>
<comment type="pathway">
    <text evidence="2">Glycolipid biosynthesis; glycosylphosphatidylinositol-anchor biosynthesis.</text>
</comment>
<evidence type="ECO:0000256" key="6">
    <source>
        <dbReference type="ARBA" id="ARBA00022989"/>
    </source>
</evidence>
<dbReference type="AlphaFoldDB" id="A0A6A6NDZ7"/>
<accession>A0A6A6NDZ7</accession>
<reference evidence="9 10" key="1">
    <citation type="journal article" date="2020" name="Mol. Plant">
        <title>The Chromosome-Based Rubber Tree Genome Provides New Insights into Spurge Genome Evolution and Rubber Biosynthesis.</title>
        <authorList>
            <person name="Liu J."/>
            <person name="Shi C."/>
            <person name="Shi C.C."/>
            <person name="Li W."/>
            <person name="Zhang Q.J."/>
            <person name="Zhang Y."/>
            <person name="Li K."/>
            <person name="Lu H.F."/>
            <person name="Shi C."/>
            <person name="Zhu S.T."/>
            <person name="Xiao Z.Y."/>
            <person name="Nan H."/>
            <person name="Yue Y."/>
            <person name="Zhu X.G."/>
            <person name="Wu Y."/>
            <person name="Hong X.N."/>
            <person name="Fan G.Y."/>
            <person name="Tong Y."/>
            <person name="Zhang D."/>
            <person name="Mao C.L."/>
            <person name="Liu Y.L."/>
            <person name="Hao S.J."/>
            <person name="Liu W.Q."/>
            <person name="Lv M.Q."/>
            <person name="Zhang H.B."/>
            <person name="Liu Y."/>
            <person name="Hu-Tang G.R."/>
            <person name="Wang J.P."/>
            <person name="Wang J.H."/>
            <person name="Sun Y.H."/>
            <person name="Ni S.B."/>
            <person name="Chen W.B."/>
            <person name="Zhang X.C."/>
            <person name="Jiao Y.N."/>
            <person name="Eichler E.E."/>
            <person name="Li G.H."/>
            <person name="Liu X."/>
            <person name="Gao L.Z."/>
        </authorList>
    </citation>
    <scope>NUCLEOTIDE SEQUENCE [LARGE SCALE GENOMIC DNA]</scope>
    <source>
        <strain evidence="10">cv. GT1</strain>
        <tissue evidence="9">Leaf</tissue>
    </source>
</reference>
<evidence type="ECO:0000256" key="5">
    <source>
        <dbReference type="ARBA" id="ARBA00022824"/>
    </source>
</evidence>
<feature type="transmembrane region" description="Helical" evidence="8">
    <location>
        <begin position="146"/>
        <end position="165"/>
    </location>
</feature>
<sequence>MLKKNRVGFLIVEAQTGYPYYGFDNHKQGQFGPFQVSPYVCLWNQRFKESKLRFYIIFPLEDGGGEKKKEMGNIAKASTAENSSRSIVESPIVTLLYSWFRLNPEQCSYLKAVGRGILALPVGALVTALGAIVLGAPVGIDYLPKTINWSLLMSSCMFVPAASVFGSSWSHWQRIFAYTKPNESLEYMICIPAHGAVLGAWLGAWPMPLDWERPWQEWPVCVTFGAMTGYLLAMVVSLGFVLVHGGRQHRKRD</sequence>
<dbReference type="Pfam" id="PF06699">
    <property type="entry name" value="PIG-F"/>
    <property type="match status" value="1"/>
</dbReference>
<proteinExistence type="predicted"/>
<comment type="subcellular location">
    <subcellularLocation>
        <location evidence="1">Endoplasmic reticulum membrane</location>
        <topology evidence="1">Multi-pass membrane protein</topology>
    </subcellularLocation>
</comment>
<dbReference type="GO" id="GO:0005789">
    <property type="term" value="C:endoplasmic reticulum membrane"/>
    <property type="evidence" value="ECO:0007669"/>
    <property type="project" value="UniProtKB-SubCell"/>
</dbReference>
<evidence type="ECO:0000313" key="10">
    <source>
        <dbReference type="Proteomes" id="UP000467840"/>
    </source>
</evidence>
<evidence type="ECO:0008006" key="11">
    <source>
        <dbReference type="Google" id="ProtNLM"/>
    </source>
</evidence>
<protein>
    <recommendedName>
        <fullName evidence="11">Phosphatidylinositol-glycan biosynthesis class F protein</fullName>
    </recommendedName>
</protein>
<keyword evidence="6 8" id="KW-1133">Transmembrane helix</keyword>
<evidence type="ECO:0000256" key="3">
    <source>
        <dbReference type="ARBA" id="ARBA00022502"/>
    </source>
</evidence>
<feature type="transmembrane region" description="Helical" evidence="8">
    <location>
        <begin position="118"/>
        <end position="140"/>
    </location>
</feature>
<dbReference type="InterPro" id="IPR009580">
    <property type="entry name" value="GPI_biosynthesis_protein_Pig-F"/>
</dbReference>
<keyword evidence="4 8" id="KW-0812">Transmembrane</keyword>
<evidence type="ECO:0000256" key="4">
    <source>
        <dbReference type="ARBA" id="ARBA00022692"/>
    </source>
</evidence>
<gene>
    <name evidence="9" type="ORF">GH714_032931</name>
</gene>
<comment type="caution">
    <text evidence="9">The sequence shown here is derived from an EMBL/GenBank/DDBJ whole genome shotgun (WGS) entry which is preliminary data.</text>
</comment>
<dbReference type="Proteomes" id="UP000467840">
    <property type="component" value="Chromosome 11"/>
</dbReference>